<evidence type="ECO:0000256" key="5">
    <source>
        <dbReference type="ARBA" id="ARBA00022989"/>
    </source>
</evidence>
<evidence type="ECO:0000256" key="2">
    <source>
        <dbReference type="ARBA" id="ARBA00022448"/>
    </source>
</evidence>
<evidence type="ECO:0000256" key="6">
    <source>
        <dbReference type="ARBA" id="ARBA00023136"/>
    </source>
</evidence>
<feature type="transmembrane region" description="Helical" evidence="7">
    <location>
        <begin position="78"/>
        <end position="97"/>
    </location>
</feature>
<dbReference type="PANTHER" id="PTHR30465">
    <property type="entry name" value="INNER MEMBRANE ABC TRANSPORTER"/>
    <property type="match status" value="1"/>
</dbReference>
<comment type="subcellular location">
    <subcellularLocation>
        <location evidence="1 7">Cell membrane</location>
        <topology evidence="1 7">Multi-pass membrane protein</topology>
    </subcellularLocation>
</comment>
<feature type="transmembrane region" description="Helical" evidence="7">
    <location>
        <begin position="32"/>
        <end position="58"/>
    </location>
</feature>
<dbReference type="InterPro" id="IPR035906">
    <property type="entry name" value="MetI-like_sf"/>
</dbReference>
<organism evidence="9 10">
    <name type="scientific">Azospirillum baldaniorum</name>
    <dbReference type="NCBI Taxonomy" id="1064539"/>
    <lineage>
        <taxon>Bacteria</taxon>
        <taxon>Pseudomonadati</taxon>
        <taxon>Pseudomonadota</taxon>
        <taxon>Alphaproteobacteria</taxon>
        <taxon>Rhodospirillales</taxon>
        <taxon>Azospirillaceae</taxon>
        <taxon>Azospirillum</taxon>
    </lineage>
</organism>
<evidence type="ECO:0000256" key="7">
    <source>
        <dbReference type="RuleBase" id="RU363032"/>
    </source>
</evidence>
<dbReference type="EMBL" id="HE577327">
    <property type="protein sequence ID" value="CCC97061.1"/>
    <property type="molecule type" value="Genomic_DNA"/>
</dbReference>
<evidence type="ECO:0000256" key="3">
    <source>
        <dbReference type="ARBA" id="ARBA00022475"/>
    </source>
</evidence>
<keyword evidence="6 7" id="KW-0472">Membrane</keyword>
<evidence type="ECO:0000256" key="1">
    <source>
        <dbReference type="ARBA" id="ARBA00004651"/>
    </source>
</evidence>
<dbReference type="PROSITE" id="PS50928">
    <property type="entry name" value="ABC_TM1"/>
    <property type="match status" value="1"/>
</dbReference>
<accession>A0A9P1JP33</accession>
<keyword evidence="5 7" id="KW-1133">Transmembrane helix</keyword>
<feature type="domain" description="ABC transmembrane type-1" evidence="8">
    <location>
        <begin position="1"/>
        <end position="97"/>
    </location>
</feature>
<gene>
    <name evidence="9" type="ORF">AZOBR_40230</name>
</gene>
<dbReference type="Proteomes" id="UP000007319">
    <property type="component" value="Chromosome"/>
</dbReference>
<protein>
    <submittedName>
        <fullName evidence="9">ABC transporter, permease protein</fullName>
    </submittedName>
</protein>
<dbReference type="InterPro" id="IPR000515">
    <property type="entry name" value="MetI-like"/>
</dbReference>
<dbReference type="Pfam" id="PF00528">
    <property type="entry name" value="BPD_transp_1"/>
    <property type="match status" value="1"/>
</dbReference>
<keyword evidence="10" id="KW-1185">Reference proteome</keyword>
<sequence length="115" mass="12272">MMGELRQDYVRTARAKGLGEGRVVWRHALRNATIPIVTIVALEFGALFSGALVTETMFAWPGMGKLIYDSIMGNDLNVALVALLFATLTTLAGNLLADAAYAGLDPRISFKGDGA</sequence>
<dbReference type="KEGG" id="abs:AZOBR_40230"/>
<dbReference type="CDD" id="cd06261">
    <property type="entry name" value="TM_PBP2"/>
    <property type="match status" value="1"/>
</dbReference>
<evidence type="ECO:0000256" key="4">
    <source>
        <dbReference type="ARBA" id="ARBA00022692"/>
    </source>
</evidence>
<dbReference type="Gene3D" id="1.10.3720.10">
    <property type="entry name" value="MetI-like"/>
    <property type="match status" value="1"/>
</dbReference>
<dbReference type="AlphaFoldDB" id="A0A9P1JP33"/>
<comment type="similarity">
    <text evidence="7">Belongs to the binding-protein-dependent transport system permease family.</text>
</comment>
<evidence type="ECO:0000313" key="9">
    <source>
        <dbReference type="EMBL" id="CCC97061.1"/>
    </source>
</evidence>
<evidence type="ECO:0000313" key="10">
    <source>
        <dbReference type="Proteomes" id="UP000007319"/>
    </source>
</evidence>
<dbReference type="GO" id="GO:0005886">
    <property type="term" value="C:plasma membrane"/>
    <property type="evidence" value="ECO:0007669"/>
    <property type="project" value="UniProtKB-SubCell"/>
</dbReference>
<dbReference type="RefSeq" id="WP_014239367.1">
    <property type="nucleotide sequence ID" value="NC_016617.1"/>
</dbReference>
<proteinExistence type="inferred from homology"/>
<keyword evidence="3" id="KW-1003">Cell membrane</keyword>
<dbReference type="SUPFAM" id="SSF161098">
    <property type="entry name" value="MetI-like"/>
    <property type="match status" value="1"/>
</dbReference>
<keyword evidence="2 7" id="KW-0813">Transport</keyword>
<dbReference type="GO" id="GO:0055085">
    <property type="term" value="P:transmembrane transport"/>
    <property type="evidence" value="ECO:0007669"/>
    <property type="project" value="InterPro"/>
</dbReference>
<keyword evidence="4 7" id="KW-0812">Transmembrane</keyword>
<dbReference type="PANTHER" id="PTHR30465:SF0">
    <property type="entry name" value="OLIGOPEPTIDE TRANSPORT SYSTEM PERMEASE PROTEIN APPB"/>
    <property type="match status" value="1"/>
</dbReference>
<evidence type="ECO:0000259" key="8">
    <source>
        <dbReference type="PROSITE" id="PS50928"/>
    </source>
</evidence>
<reference evidence="9 10" key="1">
    <citation type="journal article" date="2011" name="PLoS Genet.">
        <title>Azospirillum genomes reveal transition of bacteria from aquatic to terrestrial environments.</title>
        <authorList>
            <person name="Wisniewski-Dye F."/>
            <person name="Borziak K."/>
            <person name="Khalsa-Moyers G."/>
            <person name="Alexandre G."/>
            <person name="Sukharnikov L.O."/>
            <person name="Wuichet K."/>
            <person name="Hurst G.B."/>
            <person name="McDonald W.H."/>
            <person name="Robertson J.S."/>
            <person name="Barbe V."/>
            <person name="Calteau A."/>
            <person name="Rouy Z."/>
            <person name="Mangenot S."/>
            <person name="Prigent-Combaret C."/>
            <person name="Normand P."/>
            <person name="Boyer M."/>
            <person name="Siguier P."/>
            <person name="Dessaux Y."/>
            <person name="Elmerich C."/>
            <person name="Condemine G."/>
            <person name="Krishnen G."/>
            <person name="Kennedy I."/>
            <person name="Paterson A.H."/>
            <person name="Gonzalez V."/>
            <person name="Mavingui P."/>
            <person name="Zhulin I.B."/>
        </authorList>
    </citation>
    <scope>NUCLEOTIDE SEQUENCE [LARGE SCALE GENOMIC DNA]</scope>
    <source>
        <strain evidence="9 10">Sp245</strain>
    </source>
</reference>
<name>A0A9P1JP33_9PROT</name>